<feature type="compositionally biased region" description="Polar residues" evidence="1">
    <location>
        <begin position="69"/>
        <end position="81"/>
    </location>
</feature>
<reference evidence="2" key="1">
    <citation type="journal article" date="2021" name="Genome Biol. Evol.">
        <title>A High-Quality Reference Genome for a Parasitic Bivalve with Doubly Uniparental Inheritance (Bivalvia: Unionida).</title>
        <authorList>
            <person name="Smith C.H."/>
        </authorList>
    </citation>
    <scope>NUCLEOTIDE SEQUENCE</scope>
    <source>
        <strain evidence="2">CHS0354</strain>
    </source>
</reference>
<evidence type="ECO:0000313" key="3">
    <source>
        <dbReference type="Proteomes" id="UP001195483"/>
    </source>
</evidence>
<proteinExistence type="predicted"/>
<gene>
    <name evidence="2" type="ORF">CHS0354_036182</name>
</gene>
<evidence type="ECO:0000256" key="1">
    <source>
        <dbReference type="SAM" id="MobiDB-lite"/>
    </source>
</evidence>
<dbReference type="Proteomes" id="UP001195483">
    <property type="component" value="Unassembled WGS sequence"/>
</dbReference>
<feature type="compositionally biased region" description="Polar residues" evidence="1">
    <location>
        <begin position="51"/>
        <end position="62"/>
    </location>
</feature>
<dbReference type="AlphaFoldDB" id="A0AAE0SW72"/>
<comment type="caution">
    <text evidence="2">The sequence shown here is derived from an EMBL/GenBank/DDBJ whole genome shotgun (WGS) entry which is preliminary data.</text>
</comment>
<evidence type="ECO:0000313" key="2">
    <source>
        <dbReference type="EMBL" id="KAK3598879.1"/>
    </source>
</evidence>
<keyword evidence="3" id="KW-1185">Reference proteome</keyword>
<dbReference type="EMBL" id="JAEAOA010002121">
    <property type="protein sequence ID" value="KAK3598879.1"/>
    <property type="molecule type" value="Genomic_DNA"/>
</dbReference>
<reference evidence="2" key="3">
    <citation type="submission" date="2023-05" db="EMBL/GenBank/DDBJ databases">
        <authorList>
            <person name="Smith C.H."/>
        </authorList>
    </citation>
    <scope>NUCLEOTIDE SEQUENCE</scope>
    <source>
        <strain evidence="2">CHS0354</strain>
        <tissue evidence="2">Mantle</tissue>
    </source>
</reference>
<name>A0AAE0SW72_9BIVA</name>
<organism evidence="2 3">
    <name type="scientific">Potamilus streckersoni</name>
    <dbReference type="NCBI Taxonomy" id="2493646"/>
    <lineage>
        <taxon>Eukaryota</taxon>
        <taxon>Metazoa</taxon>
        <taxon>Spiralia</taxon>
        <taxon>Lophotrochozoa</taxon>
        <taxon>Mollusca</taxon>
        <taxon>Bivalvia</taxon>
        <taxon>Autobranchia</taxon>
        <taxon>Heteroconchia</taxon>
        <taxon>Palaeoheterodonta</taxon>
        <taxon>Unionida</taxon>
        <taxon>Unionoidea</taxon>
        <taxon>Unionidae</taxon>
        <taxon>Ambleminae</taxon>
        <taxon>Lampsilini</taxon>
        <taxon>Potamilus</taxon>
    </lineage>
</organism>
<sequence length="116" mass="13126">MNQNPTNMDDLLKAAMLAEKSINCTDNNNSSTLDALLEEFKQIKDEIKAVSSEQNIKNNSQLRTEHQKQQSAQNRTSKTNHSLNLLYMRKSNHFILTDLTVSIVINLISQPNISPV</sequence>
<reference evidence="2" key="2">
    <citation type="journal article" date="2021" name="Genome Biol. Evol.">
        <title>Developing a high-quality reference genome for a parasitic bivalve with doubly uniparental inheritance (Bivalvia: Unionida).</title>
        <authorList>
            <person name="Smith C.H."/>
        </authorList>
    </citation>
    <scope>NUCLEOTIDE SEQUENCE</scope>
    <source>
        <strain evidence="2">CHS0354</strain>
        <tissue evidence="2">Mantle</tissue>
    </source>
</reference>
<accession>A0AAE0SW72</accession>
<feature type="region of interest" description="Disordered" evidence="1">
    <location>
        <begin position="51"/>
        <end position="81"/>
    </location>
</feature>
<protein>
    <submittedName>
        <fullName evidence="2">Uncharacterized protein</fullName>
    </submittedName>
</protein>